<dbReference type="EMBL" id="JXXZ01000006">
    <property type="protein sequence ID" value="KJZ00374.1"/>
    <property type="molecule type" value="Genomic_DNA"/>
</dbReference>
<evidence type="ECO:0000313" key="3">
    <source>
        <dbReference type="Proteomes" id="UP000033664"/>
    </source>
</evidence>
<gene>
    <name evidence="2" type="ORF">TW72_06675</name>
</gene>
<organism evidence="2 3">
    <name type="scientific">Pseudoalteromonas ruthenica</name>
    <dbReference type="NCBI Taxonomy" id="151081"/>
    <lineage>
        <taxon>Bacteria</taxon>
        <taxon>Pseudomonadati</taxon>
        <taxon>Pseudomonadota</taxon>
        <taxon>Gammaproteobacteria</taxon>
        <taxon>Alteromonadales</taxon>
        <taxon>Pseudoalteromonadaceae</taxon>
        <taxon>Pseudoalteromonas</taxon>
    </lineage>
</organism>
<comment type="caution">
    <text evidence="2">The sequence shown here is derived from an EMBL/GenBank/DDBJ whole genome shotgun (WGS) entry which is preliminary data.</text>
</comment>
<keyword evidence="3" id="KW-1185">Reference proteome</keyword>
<dbReference type="PATRIC" id="fig|151081.8.peg.2912"/>
<dbReference type="AlphaFoldDB" id="A0A0F4PKM8"/>
<evidence type="ECO:0000256" key="1">
    <source>
        <dbReference type="SAM" id="SignalP"/>
    </source>
</evidence>
<feature type="chain" id="PRO_5002474439" description="DUF3887 domain-containing protein" evidence="1">
    <location>
        <begin position="20"/>
        <end position="138"/>
    </location>
</feature>
<keyword evidence="1" id="KW-0732">Signal</keyword>
<accession>A0A0F4PKM8</accession>
<dbReference type="GeneID" id="58228166"/>
<protein>
    <recommendedName>
        <fullName evidence="4">DUF3887 domain-containing protein</fullName>
    </recommendedName>
</protein>
<proteinExistence type="predicted"/>
<reference evidence="2 3" key="1">
    <citation type="journal article" date="2015" name="BMC Genomics">
        <title>Genome mining reveals unlocked bioactive potential of marine Gram-negative bacteria.</title>
        <authorList>
            <person name="Machado H."/>
            <person name="Sonnenschein E.C."/>
            <person name="Melchiorsen J."/>
            <person name="Gram L."/>
        </authorList>
    </citation>
    <scope>NUCLEOTIDE SEQUENCE [LARGE SCALE GENOMIC DNA]</scope>
    <source>
        <strain evidence="2 3">S3137</strain>
    </source>
</reference>
<dbReference type="OrthoDB" id="6401270at2"/>
<sequence length="138" mass="15800">MKKIYLLFVLLFSSHTSFAIELGDRIDAATEAYLKDGVDAFIPELMKGSPLEGEKGVLTQSNNIRQIEAYYGKFLGIEPMREEQLSKRVRLVYYVMNYENSPVFGSVILYSKPEGEVVTSFQFNTELWQIAPNEVIFK</sequence>
<evidence type="ECO:0008006" key="4">
    <source>
        <dbReference type="Google" id="ProtNLM"/>
    </source>
</evidence>
<feature type="signal peptide" evidence="1">
    <location>
        <begin position="1"/>
        <end position="19"/>
    </location>
</feature>
<dbReference type="Proteomes" id="UP000033664">
    <property type="component" value="Unassembled WGS sequence"/>
</dbReference>
<name>A0A0F4PKM8_9GAMM</name>
<evidence type="ECO:0000313" key="2">
    <source>
        <dbReference type="EMBL" id="KJZ00374.1"/>
    </source>
</evidence>
<dbReference type="RefSeq" id="WP_045980050.1">
    <property type="nucleotide sequence ID" value="NZ_JXXY01000015.1"/>
</dbReference>